<evidence type="ECO:0000313" key="2">
    <source>
        <dbReference type="Proteomes" id="UP001057291"/>
    </source>
</evidence>
<sequence length="118" mass="13688">MEQEQITQLDELVQLLDDLLRDRDLFVRLEMFEQEETHEREYVLAQFAGTYDLCDVVIGEHGEEIALEFLFDSMTSNDGMQESQSIAIPVDPDDVEVNILEQAIEIESRGFFLTIQML</sequence>
<dbReference type="RefSeq" id="WP_282201207.1">
    <property type="nucleotide sequence ID" value="NZ_BOQE01000001.1"/>
</dbReference>
<accession>A0AAV4LKD3</accession>
<proteinExistence type="predicted"/>
<keyword evidence="2" id="KW-1185">Reference proteome</keyword>
<evidence type="ECO:0000313" key="1">
    <source>
        <dbReference type="EMBL" id="GIM48320.1"/>
    </source>
</evidence>
<organism evidence="1 2">
    <name type="scientific">Collibacillus ludicampi</name>
    <dbReference type="NCBI Taxonomy" id="2771369"/>
    <lineage>
        <taxon>Bacteria</taxon>
        <taxon>Bacillati</taxon>
        <taxon>Bacillota</taxon>
        <taxon>Bacilli</taxon>
        <taxon>Bacillales</taxon>
        <taxon>Alicyclobacillaceae</taxon>
        <taxon>Collibacillus</taxon>
    </lineage>
</organism>
<protein>
    <submittedName>
        <fullName evidence="1">Uncharacterized protein</fullName>
    </submittedName>
</protein>
<gene>
    <name evidence="1" type="ORF">DNHGIG_38690</name>
</gene>
<reference evidence="1" key="1">
    <citation type="journal article" date="2023" name="Int. J. Syst. Evol. Microbiol.">
        <title>Collibacillus ludicampi gen. nov., sp. nov., a new soil bacterium of the family Alicyclobacillaceae.</title>
        <authorList>
            <person name="Jojima T."/>
            <person name="Ioku Y."/>
            <person name="Fukuta Y."/>
            <person name="Shirasaka N."/>
            <person name="Matsumura Y."/>
            <person name="Mori M."/>
        </authorList>
    </citation>
    <scope>NUCLEOTIDE SEQUENCE</scope>
    <source>
        <strain evidence="1">TP075</strain>
    </source>
</reference>
<comment type="caution">
    <text evidence="1">The sequence shown here is derived from an EMBL/GenBank/DDBJ whole genome shotgun (WGS) entry which is preliminary data.</text>
</comment>
<name>A0AAV4LKD3_9BACL</name>
<dbReference type="EMBL" id="BOQE01000001">
    <property type="protein sequence ID" value="GIM48320.1"/>
    <property type="molecule type" value="Genomic_DNA"/>
</dbReference>
<dbReference type="AlphaFoldDB" id="A0AAV4LKD3"/>
<dbReference type="Proteomes" id="UP001057291">
    <property type="component" value="Unassembled WGS sequence"/>
</dbReference>